<evidence type="ECO:0000313" key="2">
    <source>
        <dbReference type="Proteomes" id="UP001197875"/>
    </source>
</evidence>
<dbReference type="RefSeq" id="WP_227614068.1">
    <property type="nucleotide sequence ID" value="NZ_JAJEPR010000002.1"/>
</dbReference>
<proteinExistence type="predicted"/>
<accession>A0AAE3DQ15</accession>
<protein>
    <submittedName>
        <fullName evidence="1">Uncharacterized protein</fullName>
    </submittedName>
</protein>
<evidence type="ECO:0000313" key="1">
    <source>
        <dbReference type="EMBL" id="MCC2188495.1"/>
    </source>
</evidence>
<dbReference type="Proteomes" id="UP001197875">
    <property type="component" value="Unassembled WGS sequence"/>
</dbReference>
<gene>
    <name evidence="1" type="ORF">LKD71_01425</name>
</gene>
<organism evidence="1 2">
    <name type="scientific">Fusicatenibacter faecihominis</name>
    <dbReference type="NCBI Taxonomy" id="2881276"/>
    <lineage>
        <taxon>Bacteria</taxon>
        <taxon>Bacillati</taxon>
        <taxon>Bacillota</taxon>
        <taxon>Clostridia</taxon>
        <taxon>Lachnospirales</taxon>
        <taxon>Lachnospiraceae</taxon>
        <taxon>Fusicatenibacter</taxon>
    </lineage>
</organism>
<sequence>MASYKMEGVRRKVIDGHVHMWHKICKTEEFLGKLFKTGVDGSIVISQPPVSFEKGYEYLSFEKRIDNLISFTDKRDLLFPFSLSLMFWLTTKTRVIDYLYVCNGFLH</sequence>
<reference evidence="1 2" key="1">
    <citation type="submission" date="2021-10" db="EMBL/GenBank/DDBJ databases">
        <title>Anaerobic single-cell dispensing facilitates the cultivation of human gut bacteria.</title>
        <authorList>
            <person name="Afrizal A."/>
        </authorList>
    </citation>
    <scope>NUCLEOTIDE SEQUENCE [LARGE SCALE GENOMIC DNA]</scope>
    <source>
        <strain evidence="1 2">CLA-AA-H277</strain>
    </source>
</reference>
<name>A0AAE3DQ15_9FIRM</name>
<dbReference type="EMBL" id="JAJEPR010000002">
    <property type="protein sequence ID" value="MCC2188495.1"/>
    <property type="molecule type" value="Genomic_DNA"/>
</dbReference>
<comment type="caution">
    <text evidence="1">The sequence shown here is derived from an EMBL/GenBank/DDBJ whole genome shotgun (WGS) entry which is preliminary data.</text>
</comment>
<dbReference type="AlphaFoldDB" id="A0AAE3DQ15"/>
<keyword evidence="2" id="KW-1185">Reference proteome</keyword>